<evidence type="ECO:0000313" key="3">
    <source>
        <dbReference type="Proteomes" id="UP000091918"/>
    </source>
</evidence>
<feature type="compositionally biased region" description="Low complexity" evidence="1">
    <location>
        <begin position="75"/>
        <end position="112"/>
    </location>
</feature>
<feature type="region of interest" description="Disordered" evidence="1">
    <location>
        <begin position="179"/>
        <end position="258"/>
    </location>
</feature>
<sequence length="487" mass="52424">MAFYPARSMLHPFPEPLPPYTPRQTGPSDAETASIHSNAPSYVSAAPSYHSGPHPINSRGSESGTLFDTNAASRNQISPSNLNSSSSGPVSSQQHASGLGALAASSSSSNGNSRRRTNHLTNSHLYSLYNVSDWVPVAGGLQARHYHNVAKRRASEASQYDNIARYIFPPVFQGASELRNGVSDSDSASSSARASPPMRTGTAGYSHRGSPTSILASLHEESVVHPRSQSPQQIISGSSIRAEASQTDPAAQLPVSPHEDPDLVGEAAAAMFRSQRLYITYQQQENHYVEAQTVSPNTRPAHPQRTHQYSSLIGPAEVSTLSTPSQEQNPRPSTAPNTSTAVSAQLEHDAISQQQQQGPQQSDNQTTAGRGTGASQHQSASTSTSTSTTTNTTSSARRFLDDDALCAQESKTWDFMLAQMADWEERERSWKKFKDEMDKKLNSSRLGLGGWGSWSLSTGGKGKLKKASPSSHFGHEKKWKRKVGLAS</sequence>
<gene>
    <name evidence="2" type="ORF">ACJ72_03646</name>
</gene>
<feature type="compositionally biased region" description="Low complexity" evidence="1">
    <location>
        <begin position="379"/>
        <end position="395"/>
    </location>
</feature>
<feature type="region of interest" description="Disordered" evidence="1">
    <location>
        <begin position="458"/>
        <end position="487"/>
    </location>
</feature>
<feature type="region of interest" description="Disordered" evidence="1">
    <location>
        <begin position="1"/>
        <end position="118"/>
    </location>
</feature>
<feature type="compositionally biased region" description="Low complexity" evidence="1">
    <location>
        <begin position="228"/>
        <end position="240"/>
    </location>
</feature>
<feature type="compositionally biased region" description="Low complexity" evidence="1">
    <location>
        <begin position="183"/>
        <end position="195"/>
    </location>
</feature>
<protein>
    <submittedName>
        <fullName evidence="2">Uncharacterized protein</fullName>
    </submittedName>
</protein>
<feature type="compositionally biased region" description="Low complexity" evidence="1">
    <location>
        <begin position="353"/>
        <end position="365"/>
    </location>
</feature>
<organism evidence="2 3">
    <name type="scientific">Emergomyces africanus</name>
    <dbReference type="NCBI Taxonomy" id="1955775"/>
    <lineage>
        <taxon>Eukaryota</taxon>
        <taxon>Fungi</taxon>
        <taxon>Dikarya</taxon>
        <taxon>Ascomycota</taxon>
        <taxon>Pezizomycotina</taxon>
        <taxon>Eurotiomycetes</taxon>
        <taxon>Eurotiomycetidae</taxon>
        <taxon>Onygenales</taxon>
        <taxon>Ajellomycetaceae</taxon>
        <taxon>Emergomyces</taxon>
    </lineage>
</organism>
<evidence type="ECO:0000313" key="2">
    <source>
        <dbReference type="EMBL" id="OAX82008.1"/>
    </source>
</evidence>
<keyword evidence="3" id="KW-1185">Reference proteome</keyword>
<name>A0A1B7NZ02_9EURO</name>
<reference evidence="2 3" key="1">
    <citation type="submission" date="2015-07" db="EMBL/GenBank/DDBJ databases">
        <title>Emmonsia species relationships and genome sequence.</title>
        <authorList>
            <person name="Cuomo C.A."/>
            <person name="Schwartz I.S."/>
            <person name="Kenyon C."/>
            <person name="de Hoog G.S."/>
            <person name="Govender N.P."/>
            <person name="Botha A."/>
            <person name="Moreno L."/>
            <person name="de Vries M."/>
            <person name="Munoz J.F."/>
            <person name="Stielow J.B."/>
        </authorList>
    </citation>
    <scope>NUCLEOTIDE SEQUENCE [LARGE SCALE GENOMIC DNA]</scope>
    <source>
        <strain evidence="2 3">CBS 136260</strain>
    </source>
</reference>
<proteinExistence type="predicted"/>
<comment type="caution">
    <text evidence="2">The sequence shown here is derived from an EMBL/GenBank/DDBJ whole genome shotgun (WGS) entry which is preliminary data.</text>
</comment>
<dbReference type="EMBL" id="LGUA01000371">
    <property type="protein sequence ID" value="OAX82008.1"/>
    <property type="molecule type" value="Genomic_DNA"/>
</dbReference>
<accession>A0A1B7NZ02</accession>
<dbReference type="Proteomes" id="UP000091918">
    <property type="component" value="Unassembled WGS sequence"/>
</dbReference>
<feature type="region of interest" description="Disordered" evidence="1">
    <location>
        <begin position="318"/>
        <end position="395"/>
    </location>
</feature>
<feature type="compositionally biased region" description="Polar residues" evidence="1">
    <location>
        <begin position="366"/>
        <end position="378"/>
    </location>
</feature>
<feature type="compositionally biased region" description="Polar residues" evidence="1">
    <location>
        <begin position="58"/>
        <end position="74"/>
    </location>
</feature>
<feature type="compositionally biased region" description="Polar residues" evidence="1">
    <location>
        <begin position="319"/>
        <end position="343"/>
    </location>
</feature>
<evidence type="ECO:0000256" key="1">
    <source>
        <dbReference type="SAM" id="MobiDB-lite"/>
    </source>
</evidence>
<dbReference type="OrthoDB" id="4203030at2759"/>
<feature type="compositionally biased region" description="Basic residues" evidence="1">
    <location>
        <begin position="475"/>
        <end position="487"/>
    </location>
</feature>
<dbReference type="AlphaFoldDB" id="A0A1B7NZ02"/>